<evidence type="ECO:0000256" key="1">
    <source>
        <dbReference type="SAM" id="MobiDB-lite"/>
    </source>
</evidence>
<evidence type="ECO:0000313" key="3">
    <source>
        <dbReference type="Proteomes" id="UP000265515"/>
    </source>
</evidence>
<feature type="region of interest" description="Disordered" evidence="1">
    <location>
        <begin position="204"/>
        <end position="416"/>
    </location>
</feature>
<dbReference type="Gramene" id="GBG83254">
    <property type="protein sequence ID" value="GBG83254"/>
    <property type="gene ID" value="CBR_g36869"/>
</dbReference>
<evidence type="ECO:0000313" key="2">
    <source>
        <dbReference type="EMBL" id="GBG83254.1"/>
    </source>
</evidence>
<protein>
    <submittedName>
        <fullName evidence="2">Uncharacterized protein</fullName>
    </submittedName>
</protein>
<gene>
    <name evidence="2" type="ORF">CBR_g36869</name>
</gene>
<accession>A0A388LLS9</accession>
<dbReference type="Proteomes" id="UP000265515">
    <property type="component" value="Unassembled WGS sequence"/>
</dbReference>
<dbReference type="AlphaFoldDB" id="A0A388LLS9"/>
<feature type="non-terminal residue" evidence="2">
    <location>
        <position position="1"/>
    </location>
</feature>
<comment type="caution">
    <text evidence="2">The sequence shown here is derived from an EMBL/GenBank/DDBJ whole genome shotgun (WGS) entry which is preliminary data.</text>
</comment>
<dbReference type="EMBL" id="BFEA01000434">
    <property type="protein sequence ID" value="GBG83254.1"/>
    <property type="molecule type" value="Genomic_DNA"/>
</dbReference>
<keyword evidence="3" id="KW-1185">Reference proteome</keyword>
<sequence>ALDWVGGLHTSGCGAVVFLSDDNGGSWYCCGGVEKSETGRTNYDGRKLRTFFLTSVYDGEGKNWVKDDKKVSLDLPLFQGYVVKALSMKAFDVRENRTEFQMLDPEKFLSKTNGYHVTGSLPVLDNTFLLNRPLVQFNSPTDQLATVVMRYREQFARLPAAQQVDCVFLPIDAGSKCRQDLPAKAGAKRKLLAIAPLSSDAVARPLPASISPSDRQGRDAAEQSSEATDYDDGALRHLASPQHHSRGGTGAFDEEECEGQEGEGGGEEGDGGNEGDAEGEDNDMDAERDVGKYDACGVGDADDADGAGMSQWFNQAKDGTGKHGSWGKRKRGEALTSIASQTKQARTNAVNEARGELTSSQEARAPRKTGEGGRSGSRGGGHGGGRKGSQRARTQELRDSEDEGEGVGPRTPEDVDELVQRAAPLDTTRCFFLEYDEQGFARQDVHVVNVDVTRIKHIPRGRILYNHRSLSENIVRGIGNVIESSLTADPGAWDRPELVLAPVDPDDIVGGQGRRITPDEFFKRDSAEFDW</sequence>
<reference evidence="2 3" key="1">
    <citation type="journal article" date="2018" name="Cell">
        <title>The Chara Genome: Secondary Complexity and Implications for Plant Terrestrialization.</title>
        <authorList>
            <person name="Nishiyama T."/>
            <person name="Sakayama H."/>
            <person name="Vries J.D."/>
            <person name="Buschmann H."/>
            <person name="Saint-Marcoux D."/>
            <person name="Ullrich K.K."/>
            <person name="Haas F.B."/>
            <person name="Vanderstraeten L."/>
            <person name="Becker D."/>
            <person name="Lang D."/>
            <person name="Vosolsobe S."/>
            <person name="Rombauts S."/>
            <person name="Wilhelmsson P.K.I."/>
            <person name="Janitza P."/>
            <person name="Kern R."/>
            <person name="Heyl A."/>
            <person name="Rumpler F."/>
            <person name="Villalobos L.I.A.C."/>
            <person name="Clay J.M."/>
            <person name="Skokan R."/>
            <person name="Toyoda A."/>
            <person name="Suzuki Y."/>
            <person name="Kagoshima H."/>
            <person name="Schijlen E."/>
            <person name="Tajeshwar N."/>
            <person name="Catarino B."/>
            <person name="Hetherington A.J."/>
            <person name="Saltykova A."/>
            <person name="Bonnot C."/>
            <person name="Breuninger H."/>
            <person name="Symeonidi A."/>
            <person name="Radhakrishnan G.V."/>
            <person name="Van Nieuwerburgh F."/>
            <person name="Deforce D."/>
            <person name="Chang C."/>
            <person name="Karol K.G."/>
            <person name="Hedrich R."/>
            <person name="Ulvskov P."/>
            <person name="Glockner G."/>
            <person name="Delwiche C.F."/>
            <person name="Petrasek J."/>
            <person name="Van de Peer Y."/>
            <person name="Friml J."/>
            <person name="Beilby M."/>
            <person name="Dolan L."/>
            <person name="Kohara Y."/>
            <person name="Sugano S."/>
            <person name="Fujiyama A."/>
            <person name="Delaux P.-M."/>
            <person name="Quint M."/>
            <person name="TheiBen G."/>
            <person name="Hagemann M."/>
            <person name="Harholt J."/>
            <person name="Dunand C."/>
            <person name="Zachgo S."/>
            <person name="Langdale J."/>
            <person name="Maumus F."/>
            <person name="Straeten D.V.D."/>
            <person name="Gould S.B."/>
            <person name="Rensing S.A."/>
        </authorList>
    </citation>
    <scope>NUCLEOTIDE SEQUENCE [LARGE SCALE GENOMIC DNA]</scope>
    <source>
        <strain evidence="2 3">S276</strain>
    </source>
</reference>
<feature type="compositionally biased region" description="Gly residues" evidence="1">
    <location>
        <begin position="372"/>
        <end position="383"/>
    </location>
</feature>
<feature type="compositionally biased region" description="Acidic residues" evidence="1">
    <location>
        <begin position="252"/>
        <end position="284"/>
    </location>
</feature>
<proteinExistence type="predicted"/>
<feature type="compositionally biased region" description="Polar residues" evidence="1">
    <location>
        <begin position="337"/>
        <end position="350"/>
    </location>
</feature>
<organism evidence="2 3">
    <name type="scientific">Chara braunii</name>
    <name type="common">Braun's stonewort</name>
    <dbReference type="NCBI Taxonomy" id="69332"/>
    <lineage>
        <taxon>Eukaryota</taxon>
        <taxon>Viridiplantae</taxon>
        <taxon>Streptophyta</taxon>
        <taxon>Charophyceae</taxon>
        <taxon>Charales</taxon>
        <taxon>Characeae</taxon>
        <taxon>Chara</taxon>
    </lineage>
</organism>
<name>A0A388LLS9_CHABU</name>